<name>A0ABD0J5M8_9CAEN</name>
<organism evidence="1 2">
    <name type="scientific">Batillaria attramentaria</name>
    <dbReference type="NCBI Taxonomy" id="370345"/>
    <lineage>
        <taxon>Eukaryota</taxon>
        <taxon>Metazoa</taxon>
        <taxon>Spiralia</taxon>
        <taxon>Lophotrochozoa</taxon>
        <taxon>Mollusca</taxon>
        <taxon>Gastropoda</taxon>
        <taxon>Caenogastropoda</taxon>
        <taxon>Sorbeoconcha</taxon>
        <taxon>Cerithioidea</taxon>
        <taxon>Batillariidae</taxon>
        <taxon>Batillaria</taxon>
    </lineage>
</organism>
<dbReference type="Proteomes" id="UP001519460">
    <property type="component" value="Unassembled WGS sequence"/>
</dbReference>
<evidence type="ECO:0000313" key="2">
    <source>
        <dbReference type="Proteomes" id="UP001519460"/>
    </source>
</evidence>
<dbReference type="EMBL" id="JACVVK020000624">
    <property type="protein sequence ID" value="KAK7462083.1"/>
    <property type="molecule type" value="Genomic_DNA"/>
</dbReference>
<comment type="caution">
    <text evidence="1">The sequence shown here is derived from an EMBL/GenBank/DDBJ whole genome shotgun (WGS) entry which is preliminary data.</text>
</comment>
<gene>
    <name evidence="1" type="ORF">BaRGS_00038493</name>
</gene>
<dbReference type="AlphaFoldDB" id="A0ABD0J5M8"/>
<protein>
    <submittedName>
        <fullName evidence="1">Uncharacterized protein</fullName>
    </submittedName>
</protein>
<reference evidence="1 2" key="1">
    <citation type="journal article" date="2023" name="Sci. Data">
        <title>Genome assembly of the Korean intertidal mud-creeper Batillaria attramentaria.</title>
        <authorList>
            <person name="Patra A.K."/>
            <person name="Ho P.T."/>
            <person name="Jun S."/>
            <person name="Lee S.J."/>
            <person name="Kim Y."/>
            <person name="Won Y.J."/>
        </authorList>
    </citation>
    <scope>NUCLEOTIDE SEQUENCE [LARGE SCALE GENOMIC DNA]</scope>
    <source>
        <strain evidence="1">Wonlab-2016</strain>
    </source>
</reference>
<sequence length="134" mass="15680">MQKLPVFRESVQSADTLGQAHTCVSDADVNRALAEFNKCVLECAQCIEMHVPCGQLRRKTSWFDHECVLERRKVRGLLRKVRKVSSPEIRHEYQVARREYKRLLKRKKSEYNGALKDSLVKSVDNQVDFLEKFK</sequence>
<evidence type="ECO:0000313" key="1">
    <source>
        <dbReference type="EMBL" id="KAK7462083.1"/>
    </source>
</evidence>
<accession>A0ABD0J5M8</accession>
<keyword evidence="2" id="KW-1185">Reference proteome</keyword>
<proteinExistence type="predicted"/>